<comment type="caution">
    <text evidence="2">The sequence shown here is derived from an EMBL/GenBank/DDBJ whole genome shotgun (WGS) entry which is preliminary data.</text>
</comment>
<dbReference type="RefSeq" id="WP_315727235.1">
    <property type="nucleotide sequence ID" value="NZ_JAVUPU010000007.1"/>
</dbReference>
<feature type="domain" description="Glycosyltransferase 2-like" evidence="1">
    <location>
        <begin position="5"/>
        <end position="169"/>
    </location>
</feature>
<dbReference type="InterPro" id="IPR001173">
    <property type="entry name" value="Glyco_trans_2-like"/>
</dbReference>
<proteinExistence type="predicted"/>
<dbReference type="GO" id="GO:0016757">
    <property type="term" value="F:glycosyltransferase activity"/>
    <property type="evidence" value="ECO:0007669"/>
    <property type="project" value="UniProtKB-KW"/>
</dbReference>
<protein>
    <submittedName>
        <fullName evidence="2">Glycosyltransferase</fullName>
        <ecNumber evidence="2">2.4.-.-</ecNumber>
    </submittedName>
</protein>
<dbReference type="PANTHER" id="PTHR22916:SF3">
    <property type="entry name" value="UDP-GLCNAC:BETAGAL BETA-1,3-N-ACETYLGLUCOSAMINYLTRANSFERASE-LIKE PROTEIN 1"/>
    <property type="match status" value="1"/>
</dbReference>
<reference evidence="2 3" key="1">
    <citation type="submission" date="2023-05" db="EMBL/GenBank/DDBJ databases">
        <authorList>
            <person name="Guo Y."/>
        </authorList>
    </citation>
    <scope>NUCLEOTIDE SEQUENCE [LARGE SCALE GENOMIC DNA]</scope>
    <source>
        <strain evidence="2 3">GR2756</strain>
    </source>
</reference>
<organism evidence="2 3">
    <name type="scientific">Sphingosinicella rhizophila</name>
    <dbReference type="NCBI Taxonomy" id="3050082"/>
    <lineage>
        <taxon>Bacteria</taxon>
        <taxon>Pseudomonadati</taxon>
        <taxon>Pseudomonadota</taxon>
        <taxon>Alphaproteobacteria</taxon>
        <taxon>Sphingomonadales</taxon>
        <taxon>Sphingosinicellaceae</taxon>
        <taxon>Sphingosinicella</taxon>
    </lineage>
</organism>
<gene>
    <name evidence="2" type="ORF">RQX22_14345</name>
</gene>
<sequence length="343" mass="37714">MTRISVALATYNGQRFLKAQLDSLAAQRHLPLELHVGDDGSSDDSLAILEEFARHAPFPVFVRRNPERLNVTANFMMTASRCSGDWIAFCDQDDVWLPDKLAAVAAGIAASGPDLRLVAHNAVITDEDLGARHLKAHWWGTKLMPRLTLPPHWASAGFCQIFHRRLIDDVPWVGDAGNGRDGILNTHDRWIPALALATGSVLLLGEALALYRRHDANVSPDTTLEAVSRTGWLMRALGNNGSLYAKQIRETGWTADLLEEAAGRTHDAETKFLLGDAAAKIRIFCGHLAERAGIYRKPRLADRLGHMGRLIAGGGYARSRVCSFGPRAMIKDLAYAALPFRRD</sequence>
<dbReference type="Proteomes" id="UP001259572">
    <property type="component" value="Unassembled WGS sequence"/>
</dbReference>
<evidence type="ECO:0000259" key="1">
    <source>
        <dbReference type="Pfam" id="PF00535"/>
    </source>
</evidence>
<dbReference type="Pfam" id="PF00535">
    <property type="entry name" value="Glycos_transf_2"/>
    <property type="match status" value="1"/>
</dbReference>
<dbReference type="EMBL" id="JAVUPU010000007">
    <property type="protein sequence ID" value="MDT9600137.1"/>
    <property type="molecule type" value="Genomic_DNA"/>
</dbReference>
<name>A0ABU3QA16_9SPHN</name>
<evidence type="ECO:0000313" key="2">
    <source>
        <dbReference type="EMBL" id="MDT9600137.1"/>
    </source>
</evidence>
<keyword evidence="3" id="KW-1185">Reference proteome</keyword>
<keyword evidence="2" id="KW-0328">Glycosyltransferase</keyword>
<dbReference type="PANTHER" id="PTHR22916">
    <property type="entry name" value="GLYCOSYLTRANSFERASE"/>
    <property type="match status" value="1"/>
</dbReference>
<accession>A0ABU3QA16</accession>
<dbReference type="Gene3D" id="3.90.550.10">
    <property type="entry name" value="Spore Coat Polysaccharide Biosynthesis Protein SpsA, Chain A"/>
    <property type="match status" value="1"/>
</dbReference>
<dbReference type="EC" id="2.4.-.-" evidence="2"/>
<dbReference type="InterPro" id="IPR029044">
    <property type="entry name" value="Nucleotide-diphossugar_trans"/>
</dbReference>
<dbReference type="SUPFAM" id="SSF53448">
    <property type="entry name" value="Nucleotide-diphospho-sugar transferases"/>
    <property type="match status" value="1"/>
</dbReference>
<keyword evidence="2" id="KW-0808">Transferase</keyword>
<evidence type="ECO:0000313" key="3">
    <source>
        <dbReference type="Proteomes" id="UP001259572"/>
    </source>
</evidence>